<dbReference type="PANTHER" id="PTHR46993">
    <property type="entry name" value="MYB TRANSCRIPTION FACTOR"/>
    <property type="match status" value="1"/>
</dbReference>
<keyword evidence="3" id="KW-1185">Reference proteome</keyword>
<evidence type="ECO:0000313" key="3">
    <source>
        <dbReference type="Proteomes" id="UP001055439"/>
    </source>
</evidence>
<dbReference type="Proteomes" id="UP001055439">
    <property type="component" value="Chromosome 6"/>
</dbReference>
<dbReference type="OrthoDB" id="664249at2759"/>
<gene>
    <name evidence="2" type="ORF">MUK42_24053</name>
</gene>
<name>A0A9E7GBB8_9LILI</name>
<dbReference type="PANTHER" id="PTHR46993:SF6">
    <property type="entry name" value="MYB TRANSCRIPTION FACTOR"/>
    <property type="match status" value="1"/>
</dbReference>
<sequence length="434" mass="47998">MLDPHTAAWVAEFDLRHPVEDWLAHEIFCLLPLPSPLPLRLRRLASDLTRRSPSLRTLHSLDLLLDDRLATSSSESIAAAYRAVALHCVIDALSVSEDNGSFRAFVDGLFSRVAYLERLGPAILAAEPLRELRMEIEPAAGSGLVRASLLQRERDTRQEALDATRVYLKSATEELGPPFLELTADIVVRNGIELGGPSGEAFTEMGEKDEDSGIRSGVAESTFGLSDAVLDHGVKEEVILLETDTEISSTAVDHSVNLEVVFFETNQQLSSLSRDTLDKDMEDDIDREQDAAMQLGKPSDKFDALLTPEVEKVANALKSSCTDLYQVVVDPLQDAIMQADEILKSRLVEMTNGMEQQEIQHQVGARRLVSAVEKGAKENSADETMEQSRKNDSPDVDGTTEQSRKNALHLNRESSVEKQMDEITNRSRSTCRDQ</sequence>
<dbReference type="GO" id="GO:0003677">
    <property type="term" value="F:DNA binding"/>
    <property type="evidence" value="ECO:0007669"/>
    <property type="project" value="UniProtKB-KW"/>
</dbReference>
<organism evidence="2 3">
    <name type="scientific">Musa troglodytarum</name>
    <name type="common">fe'i banana</name>
    <dbReference type="NCBI Taxonomy" id="320322"/>
    <lineage>
        <taxon>Eukaryota</taxon>
        <taxon>Viridiplantae</taxon>
        <taxon>Streptophyta</taxon>
        <taxon>Embryophyta</taxon>
        <taxon>Tracheophyta</taxon>
        <taxon>Spermatophyta</taxon>
        <taxon>Magnoliopsida</taxon>
        <taxon>Liliopsida</taxon>
        <taxon>Zingiberales</taxon>
        <taxon>Musaceae</taxon>
        <taxon>Musa</taxon>
    </lineage>
</organism>
<accession>A0A9E7GBB8</accession>
<protein>
    <submittedName>
        <fullName evidence="2">Myb-like DNA-binding domain</fullName>
    </submittedName>
</protein>
<feature type="compositionally biased region" description="Basic and acidic residues" evidence="1">
    <location>
        <begin position="374"/>
        <end position="393"/>
    </location>
</feature>
<proteinExistence type="predicted"/>
<keyword evidence="2" id="KW-0238">DNA-binding</keyword>
<feature type="compositionally biased region" description="Basic and acidic residues" evidence="1">
    <location>
        <begin position="410"/>
        <end position="434"/>
    </location>
</feature>
<feature type="region of interest" description="Disordered" evidence="1">
    <location>
        <begin position="373"/>
        <end position="434"/>
    </location>
</feature>
<reference evidence="2" key="1">
    <citation type="submission" date="2022-05" db="EMBL/GenBank/DDBJ databases">
        <title>The Musa troglodytarum L. genome provides insights into the mechanism of non-climacteric behaviour and enrichment of carotenoids.</title>
        <authorList>
            <person name="Wang J."/>
        </authorList>
    </citation>
    <scope>NUCLEOTIDE SEQUENCE</scope>
    <source>
        <tissue evidence="2">Leaf</tissue>
    </source>
</reference>
<dbReference type="EMBL" id="CP097508">
    <property type="protein sequence ID" value="URE12074.1"/>
    <property type="molecule type" value="Genomic_DNA"/>
</dbReference>
<evidence type="ECO:0000256" key="1">
    <source>
        <dbReference type="SAM" id="MobiDB-lite"/>
    </source>
</evidence>
<evidence type="ECO:0000313" key="2">
    <source>
        <dbReference type="EMBL" id="URE12074.1"/>
    </source>
</evidence>
<dbReference type="AlphaFoldDB" id="A0A9E7GBB8"/>